<evidence type="ECO:0000313" key="1">
    <source>
        <dbReference type="EMBL" id="KAK1167622.1"/>
    </source>
</evidence>
<accession>A0AAD8DCC1</accession>
<comment type="caution">
    <text evidence="1">The sequence shown here is derived from an EMBL/GenBank/DDBJ whole genome shotgun (WGS) entry which is preliminary data.</text>
</comment>
<reference evidence="1" key="1">
    <citation type="submission" date="2022-02" db="EMBL/GenBank/DDBJ databases">
        <title>Atlantic sturgeon de novo genome assembly.</title>
        <authorList>
            <person name="Stock M."/>
            <person name="Klopp C."/>
            <person name="Guiguen Y."/>
            <person name="Cabau C."/>
            <person name="Parinello H."/>
            <person name="Santidrian Yebra-Pimentel E."/>
            <person name="Kuhl H."/>
            <person name="Dirks R.P."/>
            <person name="Guessner J."/>
            <person name="Wuertz S."/>
            <person name="Du K."/>
            <person name="Schartl M."/>
        </authorList>
    </citation>
    <scope>NUCLEOTIDE SEQUENCE</scope>
    <source>
        <strain evidence="1">STURGEONOMICS-FGT-2020</strain>
        <tissue evidence="1">Whole blood</tissue>
    </source>
</reference>
<dbReference type="PANTHER" id="PTHR21084:SF1">
    <property type="entry name" value="DENSE INCISORS"/>
    <property type="match status" value="1"/>
</dbReference>
<gene>
    <name evidence="1" type="ORF">AOXY_G10352</name>
</gene>
<dbReference type="EMBL" id="JAGXEW010000009">
    <property type="protein sequence ID" value="KAK1167622.1"/>
    <property type="molecule type" value="Genomic_DNA"/>
</dbReference>
<dbReference type="InterPro" id="IPR026698">
    <property type="entry name" value="UPF_C3orf38"/>
</dbReference>
<dbReference type="Pfam" id="PF15008">
    <property type="entry name" value="DUF4518"/>
    <property type="match status" value="1"/>
</dbReference>
<protein>
    <recommendedName>
        <fullName evidence="3">NTF2 domain-containing protein</fullName>
    </recommendedName>
</protein>
<dbReference type="Proteomes" id="UP001230051">
    <property type="component" value="Unassembled WGS sequence"/>
</dbReference>
<dbReference type="PANTHER" id="PTHR21084">
    <property type="entry name" value="DENSE INCISORS"/>
    <property type="match status" value="1"/>
</dbReference>
<name>A0AAD8DCC1_ACIOX</name>
<evidence type="ECO:0008006" key="3">
    <source>
        <dbReference type="Google" id="ProtNLM"/>
    </source>
</evidence>
<proteinExistence type="predicted"/>
<dbReference type="InterPro" id="IPR032710">
    <property type="entry name" value="NTF2-like_dom_sf"/>
</dbReference>
<dbReference type="AlphaFoldDB" id="A0AAD8DCC1"/>
<organism evidence="1 2">
    <name type="scientific">Acipenser oxyrinchus oxyrinchus</name>
    <dbReference type="NCBI Taxonomy" id="40147"/>
    <lineage>
        <taxon>Eukaryota</taxon>
        <taxon>Metazoa</taxon>
        <taxon>Chordata</taxon>
        <taxon>Craniata</taxon>
        <taxon>Vertebrata</taxon>
        <taxon>Euteleostomi</taxon>
        <taxon>Actinopterygii</taxon>
        <taxon>Chondrostei</taxon>
        <taxon>Acipenseriformes</taxon>
        <taxon>Acipenseridae</taxon>
        <taxon>Acipenser</taxon>
    </lineage>
</organism>
<dbReference type="SUPFAM" id="SSF54427">
    <property type="entry name" value="NTF2-like"/>
    <property type="match status" value="1"/>
</dbReference>
<evidence type="ECO:0000313" key="2">
    <source>
        <dbReference type="Proteomes" id="UP001230051"/>
    </source>
</evidence>
<keyword evidence="2" id="KW-1185">Reference proteome</keyword>
<sequence length="299" mass="33434">MSGLSEKEEEGCKEILNSLSNAELFALKDTVTNRMVTVESVKEAVQAIISYSQCAEELLKRKKVHREVIFTYLAHQGVVIPPNAEKHVLIKKALEYWKTPKPSVEVRKPAAEVKTDSEVHKEGGNSKGCDYQVLGEEFCKWFYQILNSQNPSLGLVPQEWGPQHFWEDAKLKFCYSTSEQQFEEYQGAELVSLRLLALVRDELLFLNPNLDANGLKCVSSPHGLVVVAVAGTIHRNTACLGIFEQVFGLIRAAIGNSSWKIKFVNLNITGQNALEDGEAKDQPLPTLTYQSSDLQVFYG</sequence>